<reference evidence="1 2" key="1">
    <citation type="journal article" date="2023" name="Science">
        <title>Complex scaffold remodeling in plant triterpene biosynthesis.</title>
        <authorList>
            <person name="De La Pena R."/>
            <person name="Hodgson H."/>
            <person name="Liu J.C."/>
            <person name="Stephenson M.J."/>
            <person name="Martin A.C."/>
            <person name="Owen C."/>
            <person name="Harkess A."/>
            <person name="Leebens-Mack J."/>
            <person name="Jimenez L.E."/>
            <person name="Osbourn A."/>
            <person name="Sattely E.S."/>
        </authorList>
    </citation>
    <scope>NUCLEOTIDE SEQUENCE [LARGE SCALE GENOMIC DNA]</scope>
    <source>
        <strain evidence="2">cv. JPN11</strain>
        <tissue evidence="1">Leaf</tissue>
    </source>
</reference>
<name>A0ACC1YMZ9_MELAZ</name>
<evidence type="ECO:0000313" key="2">
    <source>
        <dbReference type="Proteomes" id="UP001164539"/>
    </source>
</evidence>
<dbReference type="EMBL" id="CM051395">
    <property type="protein sequence ID" value="KAJ4724513.1"/>
    <property type="molecule type" value="Genomic_DNA"/>
</dbReference>
<comment type="caution">
    <text evidence="1">The sequence shown here is derived from an EMBL/GenBank/DDBJ whole genome shotgun (WGS) entry which is preliminary data.</text>
</comment>
<organism evidence="1 2">
    <name type="scientific">Melia azedarach</name>
    <name type="common">Chinaberry tree</name>
    <dbReference type="NCBI Taxonomy" id="155640"/>
    <lineage>
        <taxon>Eukaryota</taxon>
        <taxon>Viridiplantae</taxon>
        <taxon>Streptophyta</taxon>
        <taxon>Embryophyta</taxon>
        <taxon>Tracheophyta</taxon>
        <taxon>Spermatophyta</taxon>
        <taxon>Magnoliopsida</taxon>
        <taxon>eudicotyledons</taxon>
        <taxon>Gunneridae</taxon>
        <taxon>Pentapetalae</taxon>
        <taxon>rosids</taxon>
        <taxon>malvids</taxon>
        <taxon>Sapindales</taxon>
        <taxon>Meliaceae</taxon>
        <taxon>Melia</taxon>
    </lineage>
</organism>
<sequence>MALVVIILVFLPIFLFFLLQRKKKIKTSRLPPGPKGLPIIGNLHQFDSLKPHHYFFKLSRKYGPLVSCYLGFVPILIVSSAEMAKQVLKIQDLQFCNRPNWLGMQVLSYNFLDLALSSYNDYWREMRKIFVIHLFNSNRVQQFHPIREDEVFRMIDKISKSADSDKANVNLSEIMMLLTSNNICRVAFGKRYEDEGSERSRFQGLLKESEALFVYFFFSDYFPFMYWLDKLTGSIRRLENNFRECDKFYQELVDEHLDPQRVVTDEQEDIIDVLLQLRRDHGCKYDLTLDHIKALLMNVFVAGTDTSAATVVWAMTYLMKNPRVMKKAQEEIRTTIGNRSFINEDDIQKLVYLKAVVKEVLRLQPIAPLLIPRQTYEKCFIGEYEIPAKTIVFVNAMAIGRDPEAWDNPEEFYPERFIGSSIDLKGQHFELIPFGAGRRICPGIHIGMAVVELSLANLLYRFDWEMPVGMKEEDLDFECLPGIAMHKKNPLLLMAKKYI</sequence>
<evidence type="ECO:0000313" key="1">
    <source>
        <dbReference type="EMBL" id="KAJ4724513.1"/>
    </source>
</evidence>
<gene>
    <name evidence="1" type="ORF">OWV82_003498</name>
</gene>
<protein>
    <submittedName>
        <fullName evidence="1">Cytochrome P450</fullName>
    </submittedName>
</protein>
<dbReference type="Proteomes" id="UP001164539">
    <property type="component" value="Chromosome 2"/>
</dbReference>
<accession>A0ACC1YMZ9</accession>
<keyword evidence="2" id="KW-1185">Reference proteome</keyword>
<proteinExistence type="predicted"/>